<feature type="chain" id="PRO_5045498386" description="Lipoprotein" evidence="1">
    <location>
        <begin position="25"/>
        <end position="138"/>
    </location>
</feature>
<dbReference type="RefSeq" id="WP_320182610.1">
    <property type="nucleotide sequence ID" value="NZ_CP138332.1"/>
</dbReference>
<dbReference type="Proteomes" id="UP001597525">
    <property type="component" value="Unassembled WGS sequence"/>
</dbReference>
<comment type="caution">
    <text evidence="2">The sequence shown here is derived from an EMBL/GenBank/DDBJ whole genome shotgun (WGS) entry which is preliminary data.</text>
</comment>
<evidence type="ECO:0000256" key="1">
    <source>
        <dbReference type="SAM" id="SignalP"/>
    </source>
</evidence>
<keyword evidence="1" id="KW-0732">Signal</keyword>
<evidence type="ECO:0008006" key="4">
    <source>
        <dbReference type="Google" id="ProtNLM"/>
    </source>
</evidence>
<accession>A0ABW6BG07</accession>
<keyword evidence="3" id="KW-1185">Reference proteome</keyword>
<gene>
    <name evidence="2" type="ORF">ACFS7Y_05910</name>
</gene>
<feature type="signal peptide" evidence="1">
    <location>
        <begin position="1"/>
        <end position="24"/>
    </location>
</feature>
<protein>
    <recommendedName>
        <fullName evidence="4">Lipoprotein</fullName>
    </recommendedName>
</protein>
<name>A0ABW6BG07_9SPHI</name>
<reference evidence="3" key="1">
    <citation type="journal article" date="2019" name="Int. J. Syst. Evol. Microbiol.">
        <title>The Global Catalogue of Microorganisms (GCM) 10K type strain sequencing project: providing services to taxonomists for standard genome sequencing and annotation.</title>
        <authorList>
            <consortium name="The Broad Institute Genomics Platform"/>
            <consortium name="The Broad Institute Genome Sequencing Center for Infectious Disease"/>
            <person name="Wu L."/>
            <person name="Ma J."/>
        </authorList>
    </citation>
    <scope>NUCLEOTIDE SEQUENCE [LARGE SCALE GENOMIC DNA]</scope>
    <source>
        <strain evidence="3">KCTC 22814</strain>
    </source>
</reference>
<evidence type="ECO:0000313" key="3">
    <source>
        <dbReference type="Proteomes" id="UP001597525"/>
    </source>
</evidence>
<sequence length="138" mass="14879">MMIGIRYIAALSTVALLGACGADSCNVVPNRSFTTNINQTEHLGVYATKGWAYAQGGYVGLVVYNMGTQQDPKLIAYDRCSTVNPEAGNRVEVQGMLLVDRVSGAKWLLEDGSPAELAECPLRPYSVGQQGNVFYVQN</sequence>
<dbReference type="EMBL" id="JBHUPB010000004">
    <property type="protein sequence ID" value="MFD2966911.1"/>
    <property type="molecule type" value="Genomic_DNA"/>
</dbReference>
<proteinExistence type="predicted"/>
<organism evidence="2 3">
    <name type="scientific">Sphingobacterium bambusae</name>
    <dbReference type="NCBI Taxonomy" id="662858"/>
    <lineage>
        <taxon>Bacteria</taxon>
        <taxon>Pseudomonadati</taxon>
        <taxon>Bacteroidota</taxon>
        <taxon>Sphingobacteriia</taxon>
        <taxon>Sphingobacteriales</taxon>
        <taxon>Sphingobacteriaceae</taxon>
        <taxon>Sphingobacterium</taxon>
    </lineage>
</organism>
<dbReference type="PROSITE" id="PS51257">
    <property type="entry name" value="PROKAR_LIPOPROTEIN"/>
    <property type="match status" value="1"/>
</dbReference>
<evidence type="ECO:0000313" key="2">
    <source>
        <dbReference type="EMBL" id="MFD2966911.1"/>
    </source>
</evidence>